<evidence type="ECO:0000256" key="1">
    <source>
        <dbReference type="SAM" id="Phobius"/>
    </source>
</evidence>
<feature type="transmembrane region" description="Helical" evidence="1">
    <location>
        <begin position="58"/>
        <end position="82"/>
    </location>
</feature>
<proteinExistence type="predicted"/>
<dbReference type="AlphaFoldDB" id="A0A1Y1IPB0"/>
<evidence type="ECO:0000313" key="2">
    <source>
        <dbReference type="EMBL" id="GAQ92574.1"/>
    </source>
</evidence>
<keyword evidence="3" id="KW-1185">Reference proteome</keyword>
<feature type="transmembrane region" description="Helical" evidence="1">
    <location>
        <begin position="254"/>
        <end position="278"/>
    </location>
</feature>
<organism evidence="2 3">
    <name type="scientific">Klebsormidium nitens</name>
    <name type="common">Green alga</name>
    <name type="synonym">Ulothrix nitens</name>
    <dbReference type="NCBI Taxonomy" id="105231"/>
    <lineage>
        <taxon>Eukaryota</taxon>
        <taxon>Viridiplantae</taxon>
        <taxon>Streptophyta</taxon>
        <taxon>Klebsormidiophyceae</taxon>
        <taxon>Klebsormidiales</taxon>
        <taxon>Klebsormidiaceae</taxon>
        <taxon>Klebsormidium</taxon>
    </lineage>
</organism>
<dbReference type="EMBL" id="DF238007">
    <property type="protein sequence ID" value="GAQ92574.1"/>
    <property type="molecule type" value="Genomic_DNA"/>
</dbReference>
<keyword evidence="1" id="KW-0472">Membrane</keyword>
<accession>A0A1Y1IPB0</accession>
<feature type="transmembrane region" description="Helical" evidence="1">
    <location>
        <begin position="180"/>
        <end position="205"/>
    </location>
</feature>
<sequence>MIRGTGKRGQTEILQSEIELGPLSKDFLEQSALLPRQTFKEQPSVETTPNAHPFPARFYTYLSVVGLPVATLIASFAFLALISDGKVLECVQNVASRALERPRYVKRAPPQPGASFLAWVVTAAACSILDVFTLALDAFFHLQKYPMETRPVSMLSVVHEILLERQLAKLTYKTMTPGRLLLSTVSLGASCILLITATSFGYWVGGGSKTAVAALLVASLTPLETSSSLLASACASSSPLLQKRFSRGVLQSCLALLLFIIAIGMVHLVSGPLVWALVDGQGWSSLQNLAVKVEVECGAEEEPSQTYDLLQDGVIRSGPSHDSNATERTPFETARTPAILRLAGDVFYVNAVDSAADLELVPQWTVYSDEFWNIFHGGVSPNLLSFKASFRLRRGDLLASIHVPQAQEVHVAFAYKTDGAWQSADVSLTGVHSNLRVLCPQVLIGSREYSTRTFPTNLRELRRLEMSVAMLGTYCPAERT</sequence>
<reference evidence="2 3" key="1">
    <citation type="journal article" date="2014" name="Nat. Commun.">
        <title>Klebsormidium flaccidum genome reveals primary factors for plant terrestrial adaptation.</title>
        <authorList>
            <person name="Hori K."/>
            <person name="Maruyama F."/>
            <person name="Fujisawa T."/>
            <person name="Togashi T."/>
            <person name="Yamamoto N."/>
            <person name="Seo M."/>
            <person name="Sato S."/>
            <person name="Yamada T."/>
            <person name="Mori H."/>
            <person name="Tajima N."/>
            <person name="Moriyama T."/>
            <person name="Ikeuchi M."/>
            <person name="Watanabe M."/>
            <person name="Wada H."/>
            <person name="Kobayashi K."/>
            <person name="Saito M."/>
            <person name="Masuda T."/>
            <person name="Sasaki-Sekimoto Y."/>
            <person name="Mashiguchi K."/>
            <person name="Awai K."/>
            <person name="Shimojima M."/>
            <person name="Masuda S."/>
            <person name="Iwai M."/>
            <person name="Nobusawa T."/>
            <person name="Narise T."/>
            <person name="Kondo S."/>
            <person name="Saito H."/>
            <person name="Sato R."/>
            <person name="Murakawa M."/>
            <person name="Ihara Y."/>
            <person name="Oshima-Yamada Y."/>
            <person name="Ohtaka K."/>
            <person name="Satoh M."/>
            <person name="Sonobe K."/>
            <person name="Ishii M."/>
            <person name="Ohtani R."/>
            <person name="Kanamori-Sato M."/>
            <person name="Honoki R."/>
            <person name="Miyazaki D."/>
            <person name="Mochizuki H."/>
            <person name="Umetsu J."/>
            <person name="Higashi K."/>
            <person name="Shibata D."/>
            <person name="Kamiya Y."/>
            <person name="Sato N."/>
            <person name="Nakamura Y."/>
            <person name="Tabata S."/>
            <person name="Ida S."/>
            <person name="Kurokawa K."/>
            <person name="Ohta H."/>
        </authorList>
    </citation>
    <scope>NUCLEOTIDE SEQUENCE [LARGE SCALE GENOMIC DNA]</scope>
    <source>
        <strain evidence="2 3">NIES-2285</strain>
    </source>
</reference>
<evidence type="ECO:0000313" key="3">
    <source>
        <dbReference type="Proteomes" id="UP000054558"/>
    </source>
</evidence>
<feature type="transmembrane region" description="Helical" evidence="1">
    <location>
        <begin position="116"/>
        <end position="140"/>
    </location>
</feature>
<keyword evidence="1" id="KW-1133">Transmembrane helix</keyword>
<feature type="transmembrane region" description="Helical" evidence="1">
    <location>
        <begin position="211"/>
        <end position="233"/>
    </location>
</feature>
<keyword evidence="1" id="KW-0812">Transmembrane</keyword>
<gene>
    <name evidence="2" type="ORF">KFL_010580020</name>
</gene>
<dbReference type="Proteomes" id="UP000054558">
    <property type="component" value="Unassembled WGS sequence"/>
</dbReference>
<name>A0A1Y1IPB0_KLENI</name>
<evidence type="ECO:0008006" key="4">
    <source>
        <dbReference type="Google" id="ProtNLM"/>
    </source>
</evidence>
<protein>
    <recommendedName>
        <fullName evidence="4">Transmembrane protein</fullName>
    </recommendedName>
</protein>